<gene>
    <name evidence="3" type="ORF">COCON_G00124900</name>
</gene>
<dbReference type="Pfam" id="PF14753">
    <property type="entry name" value="FAM221"/>
    <property type="match status" value="1"/>
</dbReference>
<dbReference type="AlphaFoldDB" id="A0A9Q1DCS5"/>
<name>A0A9Q1DCS5_CONCO</name>
<evidence type="ECO:0000313" key="3">
    <source>
        <dbReference type="EMBL" id="KAJ8267318.1"/>
    </source>
</evidence>
<dbReference type="OrthoDB" id="310364at2759"/>
<protein>
    <recommendedName>
        <fullName evidence="2">Protein FAM221A</fullName>
    </recommendedName>
</protein>
<dbReference type="PANTHER" id="PTHR31214">
    <property type="entry name" value="PROTEIN FAM221A-RELATED"/>
    <property type="match status" value="1"/>
</dbReference>
<evidence type="ECO:0000256" key="2">
    <source>
        <dbReference type="ARBA" id="ARBA00039630"/>
    </source>
</evidence>
<dbReference type="EMBL" id="JAFJMO010000009">
    <property type="protein sequence ID" value="KAJ8267318.1"/>
    <property type="molecule type" value="Genomic_DNA"/>
</dbReference>
<accession>A0A9Q1DCS5</accession>
<comment type="similarity">
    <text evidence="1">Belongs to the FAM221 family.</text>
</comment>
<reference evidence="3" key="1">
    <citation type="journal article" date="2023" name="Science">
        <title>Genome structures resolve the early diversification of teleost fishes.</title>
        <authorList>
            <person name="Parey E."/>
            <person name="Louis A."/>
            <person name="Montfort J."/>
            <person name="Bouchez O."/>
            <person name="Roques C."/>
            <person name="Iampietro C."/>
            <person name="Lluch J."/>
            <person name="Castinel A."/>
            <person name="Donnadieu C."/>
            <person name="Desvignes T."/>
            <person name="Floi Bucao C."/>
            <person name="Jouanno E."/>
            <person name="Wen M."/>
            <person name="Mejri S."/>
            <person name="Dirks R."/>
            <person name="Jansen H."/>
            <person name="Henkel C."/>
            <person name="Chen W.J."/>
            <person name="Zahm M."/>
            <person name="Cabau C."/>
            <person name="Klopp C."/>
            <person name="Thompson A.W."/>
            <person name="Robinson-Rechavi M."/>
            <person name="Braasch I."/>
            <person name="Lecointre G."/>
            <person name="Bobe J."/>
            <person name="Postlethwait J.H."/>
            <person name="Berthelot C."/>
            <person name="Roest Crollius H."/>
            <person name="Guiguen Y."/>
        </authorList>
    </citation>
    <scope>NUCLEOTIDE SEQUENCE</scope>
    <source>
        <strain evidence="3">Concon-B</strain>
    </source>
</reference>
<evidence type="ECO:0000313" key="4">
    <source>
        <dbReference type="Proteomes" id="UP001152803"/>
    </source>
</evidence>
<organism evidence="3 4">
    <name type="scientific">Conger conger</name>
    <name type="common">Conger eel</name>
    <name type="synonym">Muraena conger</name>
    <dbReference type="NCBI Taxonomy" id="82655"/>
    <lineage>
        <taxon>Eukaryota</taxon>
        <taxon>Metazoa</taxon>
        <taxon>Chordata</taxon>
        <taxon>Craniata</taxon>
        <taxon>Vertebrata</taxon>
        <taxon>Euteleostomi</taxon>
        <taxon>Actinopterygii</taxon>
        <taxon>Neopterygii</taxon>
        <taxon>Teleostei</taxon>
        <taxon>Anguilliformes</taxon>
        <taxon>Congridae</taxon>
        <taxon>Conger</taxon>
    </lineage>
</organism>
<evidence type="ECO:0000256" key="1">
    <source>
        <dbReference type="ARBA" id="ARBA00011026"/>
    </source>
</evidence>
<dbReference type="PANTHER" id="PTHR31214:SF2">
    <property type="entry name" value="PROTEIN FAM221A"/>
    <property type="match status" value="1"/>
</dbReference>
<keyword evidence="4" id="KW-1185">Reference proteome</keyword>
<proteinExistence type="inferred from homology"/>
<comment type="caution">
    <text evidence="3">The sequence shown here is derived from an EMBL/GenBank/DDBJ whole genome shotgun (WGS) entry which is preliminary data.</text>
</comment>
<dbReference type="InterPro" id="IPR026755">
    <property type="entry name" value="Fam221a/b"/>
</dbReference>
<sequence>MERIIIDRDASVAIEEYLEYRRIVGEDDGGRLFVPEEYEEYKRKVLPARLRNRLYKQHQTDFEQVPEERPLALPCRVRGCRCASYLYVLQSGPQAARCRCKHSAQDHSEAPGHLCGKCSTCTGFHSPYTCGCGQPSSAHQTLVETREEREGRGRPVGRDVPYAAMGGLTGFSSLADGYLRLDPSGTGAHMPALGSRFEEACSVQTSVCVLCRRRGVSGAECVEDWRSREDRDMAFFERRYQERLKMEKAAKQKASSSKAKTI</sequence>
<dbReference type="Proteomes" id="UP001152803">
    <property type="component" value="Unassembled WGS sequence"/>
</dbReference>